<dbReference type="EMBL" id="CAEZUN010000109">
    <property type="protein sequence ID" value="CAB4604838.1"/>
    <property type="molecule type" value="Genomic_DNA"/>
</dbReference>
<organism evidence="1">
    <name type="scientific">freshwater metagenome</name>
    <dbReference type="NCBI Taxonomy" id="449393"/>
    <lineage>
        <taxon>unclassified sequences</taxon>
        <taxon>metagenomes</taxon>
        <taxon>ecological metagenomes</taxon>
    </lineage>
</organism>
<reference evidence="1" key="1">
    <citation type="submission" date="2020-05" db="EMBL/GenBank/DDBJ databases">
        <authorList>
            <person name="Chiriac C."/>
            <person name="Salcher M."/>
            <person name="Ghai R."/>
            <person name="Kavagutti S V."/>
        </authorList>
    </citation>
    <scope>NUCLEOTIDE SEQUENCE</scope>
</reference>
<name>A0A6J6H7U2_9ZZZZ</name>
<evidence type="ECO:0000313" key="1">
    <source>
        <dbReference type="EMBL" id="CAB4604838.1"/>
    </source>
</evidence>
<proteinExistence type="predicted"/>
<sequence>MPTPETKKTIGGYRPICVHGGSLTISIDPTGTSHAGFSLTKIKHAGPASAVLNRGSISTEVVQ</sequence>
<protein>
    <submittedName>
        <fullName evidence="1">Unannotated protein</fullName>
    </submittedName>
</protein>
<accession>A0A6J6H7U2</accession>
<dbReference type="AlphaFoldDB" id="A0A6J6H7U2"/>
<gene>
    <name evidence="1" type="ORF">UFOPK1826_00928</name>
</gene>